<sequence length="762" mass="77503">MTDVAALGLAVDSSQVDKGKISLDQLSNSARRAQAAANGVAAATKNASAAAVAAARAAYQESVARTAAARASENATRADVQAAMASQRLAKAALEVTKADHARASASHAAAVAASRDASAALKAAAAMDAEAAASTRAANAARLHTTAANQNFRVMGSGAANVGNLAAQWQDIAVSAQMGMGALQIGLQQGTQVAAVVAQMEKPLQGIGAALLSVISPVSLLVIATITLIAAGIQMVDWAKLGATVIRALAASLETVAPYATMAAAALALIYAPAMVTGMVSIIALLARISVAALATAGSFTTAWLAALGPIGWLIAGISAVGTAAYLLRDEIKAAIGVDVVGIMKTAGNFIINSFEMVFSDIKFMWANLPSIVGAAAFGAANLVIKGMNLMIQNAAAMIDWLIAKANTAAEALGMEPMASIGPVSPMKELANPYADALSKANKGQLAEYDRIMGQDRLGQFGAAISDGASAASGKLKELAGWMTTVDEKGKKKSGGKTEAEKYSDIVDGANLRIASLMAEQAALGLTGEAAAKLAYETDLLNEAQRKGIELTAAQRSELSTLAASMASIEAATVNAQDALDFAQDASRGFFTDFADGLRNGEGLWKSFADAAVNALGKIASKLLDSGLDMLFGGGSTGGYGLLSSLLGLGGGGSDPWAGLRGYADGTASARAGVAMVGERGPELVRFRGGEQVVPNHMLGRAANNNQPVEANFNFAPVVSIQGGGGDTSEEVTKALEQFADKDFTPRVVKALREIKTRGLA</sequence>
<keyword evidence="1" id="KW-0472">Membrane</keyword>
<feature type="transmembrane region" description="Helical" evidence="1">
    <location>
        <begin position="312"/>
        <end position="329"/>
    </location>
</feature>
<protein>
    <submittedName>
        <fullName evidence="2">Uncharacterized protein</fullName>
    </submittedName>
</protein>
<evidence type="ECO:0000313" key="2">
    <source>
        <dbReference type="EMBL" id="MBB4649563.1"/>
    </source>
</evidence>
<feature type="transmembrane region" description="Helical" evidence="1">
    <location>
        <begin position="365"/>
        <end position="386"/>
    </location>
</feature>
<keyword evidence="1" id="KW-0812">Transmembrane</keyword>
<dbReference type="Proteomes" id="UP000539538">
    <property type="component" value="Unassembled WGS sequence"/>
</dbReference>
<gene>
    <name evidence="2" type="ORF">GGQ99_001285</name>
</gene>
<accession>A0ABR6KYF9</accession>
<evidence type="ECO:0000313" key="3">
    <source>
        <dbReference type="Proteomes" id="UP000539538"/>
    </source>
</evidence>
<keyword evidence="1" id="KW-1133">Transmembrane helix</keyword>
<keyword evidence="3" id="KW-1185">Reference proteome</keyword>
<organism evidence="2 3">
    <name type="scientific">Aminobacter niigataensis</name>
    <dbReference type="NCBI Taxonomy" id="83265"/>
    <lineage>
        <taxon>Bacteria</taxon>
        <taxon>Pseudomonadati</taxon>
        <taxon>Pseudomonadota</taxon>
        <taxon>Alphaproteobacteria</taxon>
        <taxon>Hyphomicrobiales</taxon>
        <taxon>Phyllobacteriaceae</taxon>
        <taxon>Aminobacter</taxon>
    </lineage>
</organism>
<dbReference type="RefSeq" id="WP_183261433.1">
    <property type="nucleotide sequence ID" value="NZ_BAAAVZ010000003.1"/>
</dbReference>
<evidence type="ECO:0000256" key="1">
    <source>
        <dbReference type="SAM" id="Phobius"/>
    </source>
</evidence>
<comment type="caution">
    <text evidence="2">The sequence shown here is derived from an EMBL/GenBank/DDBJ whole genome shotgun (WGS) entry which is preliminary data.</text>
</comment>
<reference evidence="2 3" key="1">
    <citation type="submission" date="2020-08" db="EMBL/GenBank/DDBJ databases">
        <title>Genomic Encyclopedia of Type Strains, Phase IV (KMG-IV): sequencing the most valuable type-strain genomes for metagenomic binning, comparative biology and taxonomic classification.</title>
        <authorList>
            <person name="Goeker M."/>
        </authorList>
    </citation>
    <scope>NUCLEOTIDE SEQUENCE [LARGE SCALE GENOMIC DNA]</scope>
    <source>
        <strain evidence="2 3">DSM 7050</strain>
    </source>
</reference>
<proteinExistence type="predicted"/>
<name>A0ABR6KYF9_9HYPH</name>
<feature type="transmembrane region" description="Helical" evidence="1">
    <location>
        <begin position="210"/>
        <end position="237"/>
    </location>
</feature>
<dbReference type="EMBL" id="JACHOT010000001">
    <property type="protein sequence ID" value="MBB4649563.1"/>
    <property type="molecule type" value="Genomic_DNA"/>
</dbReference>